<gene>
    <name evidence="1" type="ordered locus">P700755_003562</name>
</gene>
<keyword evidence="2" id="KW-1185">Reference proteome</keyword>
<accession>K4IK27</accession>
<dbReference type="EMBL" id="CP003879">
    <property type="protein sequence ID" value="AFU70163.1"/>
    <property type="molecule type" value="Genomic_DNA"/>
</dbReference>
<dbReference type="Proteomes" id="UP000008514">
    <property type="component" value="Chromosome"/>
</dbReference>
<sequence>MLNLHSFAKLKAIESSFLKTFASLSVRMDLDKLSLTILLDF</sequence>
<dbReference type="KEGG" id="ptq:P700755_003562"/>
<evidence type="ECO:0000313" key="1">
    <source>
        <dbReference type="EMBL" id="AFU70163.1"/>
    </source>
</evidence>
<proteinExistence type="predicted"/>
<evidence type="ECO:0000313" key="2">
    <source>
        <dbReference type="Proteomes" id="UP000008514"/>
    </source>
</evidence>
<dbReference type="HOGENOM" id="CLU_3275563_0_0_10"/>
<dbReference type="AlphaFoldDB" id="K4IK27"/>
<protein>
    <submittedName>
        <fullName evidence="1">Uncharacterized protein</fullName>
    </submittedName>
</protein>
<reference evidence="1" key="2">
    <citation type="submission" date="2012-09" db="EMBL/GenBank/DDBJ databases">
        <title>The complete sequence of Psychroflexus torquis an extreme psychrophile from sea-ice that is stimulated by light.</title>
        <authorList>
            <person name="Feng S."/>
            <person name="Powell S.M."/>
            <person name="Bowman J.P."/>
        </authorList>
    </citation>
    <scope>NUCLEOTIDE SEQUENCE [LARGE SCALE GENOMIC DNA]</scope>
    <source>
        <strain evidence="1">ATCC 700755</strain>
    </source>
</reference>
<organism evidence="1 2">
    <name type="scientific">Psychroflexus torquis (strain ATCC 700755 / CIP 106069 / ACAM 623)</name>
    <dbReference type="NCBI Taxonomy" id="313595"/>
    <lineage>
        <taxon>Bacteria</taxon>
        <taxon>Pseudomonadati</taxon>
        <taxon>Bacteroidota</taxon>
        <taxon>Flavobacteriia</taxon>
        <taxon>Flavobacteriales</taxon>
        <taxon>Flavobacteriaceae</taxon>
        <taxon>Psychroflexus</taxon>
    </lineage>
</organism>
<reference evidence="1" key="1">
    <citation type="submission" date="2006-03" db="EMBL/GenBank/DDBJ databases">
        <authorList>
            <person name="Bowman J."/>
            <person name="Ferriera S."/>
            <person name="Johnson J."/>
            <person name="Kravitz S."/>
            <person name="Halpern A."/>
            <person name="Remington K."/>
            <person name="Beeson K."/>
            <person name="Tran B."/>
            <person name="Rogers Y.-H."/>
            <person name="Friedman R."/>
            <person name="Venter J.C."/>
        </authorList>
    </citation>
    <scope>NUCLEOTIDE SEQUENCE [LARGE SCALE GENOMIC DNA]</scope>
    <source>
        <strain evidence="1">ATCC 700755</strain>
    </source>
</reference>
<name>K4IK27_PSYTT</name>